<dbReference type="Pfam" id="PF10719">
    <property type="entry name" value="ComFB"/>
    <property type="match status" value="1"/>
</dbReference>
<protein>
    <submittedName>
        <fullName evidence="1">Late competence development ComFB family protein</fullName>
    </submittedName>
</protein>
<dbReference type="Proteomes" id="UP000595224">
    <property type="component" value="Chromosome"/>
</dbReference>
<organism evidence="1 2">
    <name type="scientific">Treponema peruense</name>
    <dbReference type="NCBI Taxonomy" id="2787628"/>
    <lineage>
        <taxon>Bacteria</taxon>
        <taxon>Pseudomonadati</taxon>
        <taxon>Spirochaetota</taxon>
        <taxon>Spirochaetia</taxon>
        <taxon>Spirochaetales</taxon>
        <taxon>Treponemataceae</taxon>
        <taxon>Treponema</taxon>
    </lineage>
</organism>
<gene>
    <name evidence="1" type="ORF">IWA51_05535</name>
</gene>
<dbReference type="RefSeq" id="WP_198443527.1">
    <property type="nucleotide sequence ID" value="NZ_CBCSHE010000006.1"/>
</dbReference>
<reference evidence="1 2" key="1">
    <citation type="submission" date="2020-11" db="EMBL/GenBank/DDBJ databases">
        <title>Treponema Peruensis nv. sp., first commensal Treponema isolated from human feces.</title>
        <authorList>
            <person name="Belkhou C."/>
            <person name="Raes J."/>
        </authorList>
    </citation>
    <scope>NUCLEOTIDE SEQUENCE [LARGE SCALE GENOMIC DNA]</scope>
    <source>
        <strain evidence="1 2">RCC2812</strain>
    </source>
</reference>
<proteinExistence type="predicted"/>
<dbReference type="EMBL" id="CP064936">
    <property type="protein sequence ID" value="QQA02048.1"/>
    <property type="molecule type" value="Genomic_DNA"/>
</dbReference>
<dbReference type="InterPro" id="IPR019657">
    <property type="entry name" value="ComFB"/>
</dbReference>
<evidence type="ECO:0000313" key="1">
    <source>
        <dbReference type="EMBL" id="QQA02048.1"/>
    </source>
</evidence>
<sequence>MENIHNLMEETVLSHVNDLYDQAKARNAAWLTCDCKNCRLDTASYVLNRIPPRYVVSGRGVTYSNAFLNGNSQVSADIDKLVIEGMKIINSAKRPYHREQRINMAPSVKPETFAFHFPVFEGNILDGQTFEPLAGAQVKLNLNGSAVKMMDITWPNPCSTYGTTKGTYTFWAVPVEAESEGLVKKFNFSIHVESEGYCPADCIFTVPVTSETNEKRDLDSTYSVKIKDIFLFRKGTEDENEDNF</sequence>
<name>A0A7T3RF92_9SPIR</name>
<dbReference type="KEGG" id="tper:IWA51_05535"/>
<dbReference type="AlphaFoldDB" id="A0A7T3RF92"/>
<evidence type="ECO:0000313" key="2">
    <source>
        <dbReference type="Proteomes" id="UP000595224"/>
    </source>
</evidence>
<accession>A0A7T3RF92</accession>
<keyword evidence="2" id="KW-1185">Reference proteome</keyword>